<dbReference type="PANTHER" id="PTHR36447">
    <property type="entry name" value="BETA-GALACTOSIDASE GANA"/>
    <property type="match status" value="1"/>
</dbReference>
<evidence type="ECO:0000313" key="5">
    <source>
        <dbReference type="Proteomes" id="UP000075714"/>
    </source>
</evidence>
<dbReference type="Pfam" id="PF02449">
    <property type="entry name" value="Glyco_hydro_42"/>
    <property type="match status" value="1"/>
</dbReference>
<proteinExistence type="predicted"/>
<feature type="domain" description="Glycoside hydrolase family 42 N-terminal" evidence="3">
    <location>
        <begin position="50"/>
        <end position="307"/>
    </location>
</feature>
<dbReference type="InterPro" id="IPR017853">
    <property type="entry name" value="GH"/>
</dbReference>
<dbReference type="InterPro" id="IPR003476">
    <property type="entry name" value="Glyco_hydro_42"/>
</dbReference>
<protein>
    <recommendedName>
        <fullName evidence="3">Glycoside hydrolase family 42 N-terminal domain-containing protein</fullName>
    </recommendedName>
</protein>
<evidence type="ECO:0000259" key="3">
    <source>
        <dbReference type="Pfam" id="PF02449"/>
    </source>
</evidence>
<dbReference type="Proteomes" id="UP000075714">
    <property type="component" value="Unassembled WGS sequence"/>
</dbReference>
<dbReference type="EMBL" id="LSYV01000006">
    <property type="protein sequence ID" value="KXZ54064.1"/>
    <property type="molecule type" value="Genomic_DNA"/>
</dbReference>
<dbReference type="GO" id="GO:0009341">
    <property type="term" value="C:beta-galactosidase complex"/>
    <property type="evidence" value="ECO:0007669"/>
    <property type="project" value="InterPro"/>
</dbReference>
<evidence type="ECO:0000256" key="1">
    <source>
        <dbReference type="ARBA" id="ARBA00022801"/>
    </source>
</evidence>
<dbReference type="GO" id="GO:0005975">
    <property type="term" value="P:carbohydrate metabolic process"/>
    <property type="evidence" value="ECO:0007669"/>
    <property type="project" value="InterPro"/>
</dbReference>
<evidence type="ECO:0000256" key="2">
    <source>
        <dbReference type="ARBA" id="ARBA00023295"/>
    </source>
</evidence>
<reference evidence="5" key="1">
    <citation type="journal article" date="2016" name="Nat. Commun.">
        <title>The Gonium pectorale genome demonstrates co-option of cell cycle regulation during the evolution of multicellularity.</title>
        <authorList>
            <person name="Hanschen E.R."/>
            <person name="Marriage T.N."/>
            <person name="Ferris P.J."/>
            <person name="Hamaji T."/>
            <person name="Toyoda A."/>
            <person name="Fujiyama A."/>
            <person name="Neme R."/>
            <person name="Noguchi H."/>
            <person name="Minakuchi Y."/>
            <person name="Suzuki M."/>
            <person name="Kawai-Toyooka H."/>
            <person name="Smith D.R."/>
            <person name="Sparks H."/>
            <person name="Anderson J."/>
            <person name="Bakaric R."/>
            <person name="Luria V."/>
            <person name="Karger A."/>
            <person name="Kirschner M.W."/>
            <person name="Durand P.M."/>
            <person name="Michod R.E."/>
            <person name="Nozaki H."/>
            <person name="Olson B.J."/>
        </authorList>
    </citation>
    <scope>NUCLEOTIDE SEQUENCE [LARGE SCALE GENOMIC DNA]</scope>
    <source>
        <strain evidence="5">NIES-2863</strain>
    </source>
</reference>
<dbReference type="PANTHER" id="PTHR36447:SF1">
    <property type="entry name" value="BETA-GALACTOSIDASE GANA"/>
    <property type="match status" value="1"/>
</dbReference>
<comment type="caution">
    <text evidence="4">The sequence shown here is derived from an EMBL/GenBank/DDBJ whole genome shotgun (WGS) entry which is preliminary data.</text>
</comment>
<dbReference type="SUPFAM" id="SSF51445">
    <property type="entry name" value="(Trans)glycosidases"/>
    <property type="match status" value="1"/>
</dbReference>
<gene>
    <name evidence="4" type="ORF">GPECTOR_5g171</name>
</gene>
<keyword evidence="2" id="KW-0326">Glycosidase</keyword>
<keyword evidence="1" id="KW-0378">Hydrolase</keyword>
<dbReference type="Gene3D" id="3.20.20.80">
    <property type="entry name" value="Glycosidases"/>
    <property type="match status" value="1"/>
</dbReference>
<name>A0A150GW83_GONPE</name>
<organism evidence="4 5">
    <name type="scientific">Gonium pectorale</name>
    <name type="common">Green alga</name>
    <dbReference type="NCBI Taxonomy" id="33097"/>
    <lineage>
        <taxon>Eukaryota</taxon>
        <taxon>Viridiplantae</taxon>
        <taxon>Chlorophyta</taxon>
        <taxon>core chlorophytes</taxon>
        <taxon>Chlorophyceae</taxon>
        <taxon>CS clade</taxon>
        <taxon>Chlamydomonadales</taxon>
        <taxon>Volvocaceae</taxon>
        <taxon>Gonium</taxon>
    </lineage>
</organism>
<dbReference type="AlphaFoldDB" id="A0A150GW83"/>
<dbReference type="InterPro" id="IPR013529">
    <property type="entry name" value="Glyco_hydro_42_N"/>
</dbReference>
<keyword evidence="5" id="KW-1185">Reference proteome</keyword>
<dbReference type="GO" id="GO:0004565">
    <property type="term" value="F:beta-galactosidase activity"/>
    <property type="evidence" value="ECO:0007669"/>
    <property type="project" value="InterPro"/>
</dbReference>
<sequence>MSGSGNAADEPSSSPPAGRTLTKIIRKTEVQNTFATIFHAEFMDHYKLGEWNEEGAMKLLKTLKDMEAAKIKTVMYSVSWDWFAPNEQTLRWAYMNDIVNIIIDMLRSPGWLFRKHPDSRAVDSGGRSYSHMSWFHTAANRLAIDMLRQLGEHMVKGFPGCVVAIQPVYNNEYEAKFTQEYDSFQDYNAHAQAAFRNWLRSRRQSLVEINRRWGTGFRTWAELKPPPMMAGMLTGIEEHTRYWDWMRFRVEFGASVFNRACAVVQNAGLKCYHHFPEFFSVLDAMYGASMFHRIAASKHTDFLIMDSNFMTPYRTVMNPVKLRIYVAAAHAYNKPVYFEAAVERFANFDLLKAGYKNAMMAGAPNMGLTNWLNRIELNASLTQAMYTHPPCKVDELVGVFIHLDSCSAWTGLQQSSEVKDPLHNLVEDLAEKLTVNCTTDIAVYVELDRFTSDIEHFTRAVFVEPLFLYGSNELLSYAAAKMALKQLPHQVLHLPAHQGFSLKVIEDL</sequence>
<accession>A0A150GW83</accession>
<dbReference type="OrthoDB" id="524207at2759"/>
<evidence type="ECO:0000313" key="4">
    <source>
        <dbReference type="EMBL" id="KXZ54064.1"/>
    </source>
</evidence>